<feature type="repeat" description="ANK" evidence="3">
    <location>
        <begin position="39"/>
        <end position="71"/>
    </location>
</feature>
<protein>
    <submittedName>
        <fullName evidence="4">Uncharacterized protein</fullName>
    </submittedName>
</protein>
<keyword evidence="5" id="KW-1185">Reference proteome</keyword>
<proteinExistence type="predicted"/>
<feature type="repeat" description="ANK" evidence="3">
    <location>
        <begin position="139"/>
        <end position="171"/>
    </location>
</feature>
<name>A0A2T3YXZ8_TRIA4</name>
<dbReference type="STRING" id="1042311.A0A2T3YXZ8"/>
<evidence type="ECO:0000313" key="5">
    <source>
        <dbReference type="Proteomes" id="UP000240493"/>
    </source>
</evidence>
<feature type="repeat" description="ANK" evidence="3">
    <location>
        <begin position="172"/>
        <end position="204"/>
    </location>
</feature>
<dbReference type="PROSITE" id="PS50297">
    <property type="entry name" value="ANK_REP_REGION"/>
    <property type="match status" value="4"/>
</dbReference>
<dbReference type="Gene3D" id="1.25.40.20">
    <property type="entry name" value="Ankyrin repeat-containing domain"/>
    <property type="match status" value="3"/>
</dbReference>
<dbReference type="PANTHER" id="PTHR24198:SF165">
    <property type="entry name" value="ANKYRIN REPEAT-CONTAINING PROTEIN-RELATED"/>
    <property type="match status" value="1"/>
</dbReference>
<dbReference type="Pfam" id="PF12796">
    <property type="entry name" value="Ank_2"/>
    <property type="match status" value="1"/>
</dbReference>
<evidence type="ECO:0000256" key="2">
    <source>
        <dbReference type="ARBA" id="ARBA00023043"/>
    </source>
</evidence>
<dbReference type="PROSITE" id="PS50088">
    <property type="entry name" value="ANK_REPEAT"/>
    <property type="match status" value="4"/>
</dbReference>
<reference evidence="4 5" key="1">
    <citation type="submission" date="2016-07" db="EMBL/GenBank/DDBJ databases">
        <title>Multiple horizontal gene transfer events from other fungi enriched the ability of initially mycotrophic Trichoderma (Ascomycota) to feed on dead plant biomass.</title>
        <authorList>
            <consortium name="DOE Joint Genome Institute"/>
            <person name="Aerts A."/>
            <person name="Atanasova L."/>
            <person name="Chenthamara K."/>
            <person name="Zhang J."/>
            <person name="Grujic M."/>
            <person name="Henrissat B."/>
            <person name="Kuo A."/>
            <person name="Salamov A."/>
            <person name="Lipzen A."/>
            <person name="Labutti K."/>
            <person name="Barry K."/>
            <person name="Miao Y."/>
            <person name="Rahimi M.J."/>
            <person name="Shen Q."/>
            <person name="Grigoriev I.V."/>
            <person name="Kubicek C.P."/>
            <person name="Druzhinina I.S."/>
        </authorList>
    </citation>
    <scope>NUCLEOTIDE SEQUENCE [LARGE SCALE GENOMIC DNA]</scope>
    <source>
        <strain evidence="4 5">CBS 433.97</strain>
    </source>
</reference>
<dbReference type="AlphaFoldDB" id="A0A2T3YXZ8"/>
<evidence type="ECO:0000256" key="1">
    <source>
        <dbReference type="ARBA" id="ARBA00022737"/>
    </source>
</evidence>
<gene>
    <name evidence="4" type="ORF">M441DRAFT_149258</name>
</gene>
<accession>A0A2T3YXZ8</accession>
<evidence type="ECO:0000256" key="3">
    <source>
        <dbReference type="PROSITE-ProRule" id="PRU00023"/>
    </source>
</evidence>
<dbReference type="Pfam" id="PF00023">
    <property type="entry name" value="Ank"/>
    <property type="match status" value="1"/>
</dbReference>
<keyword evidence="1" id="KW-0677">Repeat</keyword>
<dbReference type="SMART" id="SM00248">
    <property type="entry name" value="ANK"/>
    <property type="match status" value="5"/>
</dbReference>
<feature type="non-terminal residue" evidence="4">
    <location>
        <position position="214"/>
    </location>
</feature>
<dbReference type="SUPFAM" id="SSF48403">
    <property type="entry name" value="Ankyrin repeat"/>
    <property type="match status" value="1"/>
</dbReference>
<dbReference type="Pfam" id="PF13637">
    <property type="entry name" value="Ank_4"/>
    <property type="match status" value="1"/>
</dbReference>
<keyword evidence="2 3" id="KW-0040">ANK repeat</keyword>
<dbReference type="OrthoDB" id="4772757at2759"/>
<dbReference type="InterPro" id="IPR036770">
    <property type="entry name" value="Ankyrin_rpt-contain_sf"/>
</dbReference>
<dbReference type="PANTHER" id="PTHR24198">
    <property type="entry name" value="ANKYRIN REPEAT AND PROTEIN KINASE DOMAIN-CONTAINING PROTEIN"/>
    <property type="match status" value="1"/>
</dbReference>
<dbReference type="EMBL" id="KZ679268">
    <property type="protein sequence ID" value="PTB37451.1"/>
    <property type="molecule type" value="Genomic_DNA"/>
</dbReference>
<organism evidence="4 5">
    <name type="scientific">Trichoderma asperellum (strain ATCC 204424 / CBS 433.97 / NBRC 101777)</name>
    <dbReference type="NCBI Taxonomy" id="1042311"/>
    <lineage>
        <taxon>Eukaryota</taxon>
        <taxon>Fungi</taxon>
        <taxon>Dikarya</taxon>
        <taxon>Ascomycota</taxon>
        <taxon>Pezizomycotina</taxon>
        <taxon>Sordariomycetes</taxon>
        <taxon>Hypocreomycetidae</taxon>
        <taxon>Hypocreales</taxon>
        <taxon>Hypocreaceae</taxon>
        <taxon>Trichoderma</taxon>
    </lineage>
</organism>
<dbReference type="InterPro" id="IPR002110">
    <property type="entry name" value="Ankyrin_rpt"/>
</dbReference>
<dbReference type="Proteomes" id="UP000240493">
    <property type="component" value="Unassembled WGS sequence"/>
</dbReference>
<feature type="repeat" description="ANK" evidence="3">
    <location>
        <begin position="106"/>
        <end position="138"/>
    </location>
</feature>
<evidence type="ECO:0000313" key="4">
    <source>
        <dbReference type="EMBL" id="PTB37451.1"/>
    </source>
</evidence>
<sequence length="214" mass="23144">MAAAGGSTNIIQLILSNSIVKSELRSTEDLSTLDQGDNKLQTPLIIAASMGHVEATKLLLQYSAKVSIQDDAGKTALHYAVLIAGQLLIVQYLLREKRISPDSEWQGLRPLCQASAKGHIEVVRALLRSRASVGIADEQRKTPLHHAAENGMYTVAKTLLFQDANVNAPDMNRETPLHSAAKSGNTSMIELLLESKANVEACSRTKETPLHLAV</sequence>